<dbReference type="Proteomes" id="UP001175271">
    <property type="component" value="Unassembled WGS sequence"/>
</dbReference>
<sequence length="180" mass="19881">MKFFVTVLALSTFAYGQEAPGAAVDLDGGSLHEHFQPPPIIAKAIEGFSDKGKEALNQIREEAMKAHRTGQPFMKDQFIAKLKEASPEDAQKLEAAHRELDEAVSKLSQPAQEVASLAKNGRESGKPSVTDIQAFAKALQGLSDSDRAEYFKIFPNIEQFYKSPNFQKAVDGQLDWNKKQ</sequence>
<keyword evidence="3" id="KW-1185">Reference proteome</keyword>
<gene>
    <name evidence="2" type="ORF">QR680_011853</name>
</gene>
<dbReference type="EMBL" id="JAUCMV010000002">
    <property type="protein sequence ID" value="KAK0415253.1"/>
    <property type="molecule type" value="Genomic_DNA"/>
</dbReference>
<keyword evidence="1" id="KW-0732">Signal</keyword>
<evidence type="ECO:0000313" key="2">
    <source>
        <dbReference type="EMBL" id="KAK0415253.1"/>
    </source>
</evidence>
<organism evidence="2 3">
    <name type="scientific">Steinernema hermaphroditum</name>
    <dbReference type="NCBI Taxonomy" id="289476"/>
    <lineage>
        <taxon>Eukaryota</taxon>
        <taxon>Metazoa</taxon>
        <taxon>Ecdysozoa</taxon>
        <taxon>Nematoda</taxon>
        <taxon>Chromadorea</taxon>
        <taxon>Rhabditida</taxon>
        <taxon>Tylenchina</taxon>
        <taxon>Panagrolaimomorpha</taxon>
        <taxon>Strongyloidoidea</taxon>
        <taxon>Steinernematidae</taxon>
        <taxon>Steinernema</taxon>
    </lineage>
</organism>
<dbReference type="Gene3D" id="1.20.120.1100">
    <property type="match status" value="1"/>
</dbReference>
<accession>A0AA39HZY7</accession>
<name>A0AA39HZY7_9BILA</name>
<protein>
    <recommendedName>
        <fullName evidence="4">SXP/RAL-2 family protein Ani s 5-like cation-binding domain-containing protein</fullName>
    </recommendedName>
</protein>
<proteinExistence type="predicted"/>
<feature type="chain" id="PRO_5041342615" description="SXP/RAL-2 family protein Ani s 5-like cation-binding domain-containing protein" evidence="1">
    <location>
        <begin position="17"/>
        <end position="180"/>
    </location>
</feature>
<evidence type="ECO:0000256" key="1">
    <source>
        <dbReference type="SAM" id="SignalP"/>
    </source>
</evidence>
<evidence type="ECO:0008006" key="4">
    <source>
        <dbReference type="Google" id="ProtNLM"/>
    </source>
</evidence>
<evidence type="ECO:0000313" key="3">
    <source>
        <dbReference type="Proteomes" id="UP001175271"/>
    </source>
</evidence>
<dbReference type="AlphaFoldDB" id="A0AA39HZY7"/>
<comment type="caution">
    <text evidence="2">The sequence shown here is derived from an EMBL/GenBank/DDBJ whole genome shotgun (WGS) entry which is preliminary data.</text>
</comment>
<reference evidence="2" key="1">
    <citation type="submission" date="2023-06" db="EMBL/GenBank/DDBJ databases">
        <title>Genomic analysis of the entomopathogenic nematode Steinernema hermaphroditum.</title>
        <authorList>
            <person name="Schwarz E.M."/>
            <person name="Heppert J.K."/>
            <person name="Baniya A."/>
            <person name="Schwartz H.T."/>
            <person name="Tan C.-H."/>
            <person name="Antoshechkin I."/>
            <person name="Sternberg P.W."/>
            <person name="Goodrich-Blair H."/>
            <person name="Dillman A.R."/>
        </authorList>
    </citation>
    <scope>NUCLEOTIDE SEQUENCE</scope>
    <source>
        <strain evidence="2">PS9179</strain>
        <tissue evidence="2">Whole animal</tissue>
    </source>
</reference>
<feature type="signal peptide" evidence="1">
    <location>
        <begin position="1"/>
        <end position="16"/>
    </location>
</feature>